<dbReference type="InterPro" id="IPR029056">
    <property type="entry name" value="Ribokinase-like"/>
</dbReference>
<dbReference type="GO" id="GO:0016301">
    <property type="term" value="F:kinase activity"/>
    <property type="evidence" value="ECO:0007669"/>
    <property type="project" value="UniProtKB-KW"/>
</dbReference>
<dbReference type="RefSeq" id="WP_320314116.1">
    <property type="nucleotide sequence ID" value="NZ_JAVIKH010000013.1"/>
</dbReference>
<keyword evidence="5" id="KW-1185">Reference proteome</keyword>
<dbReference type="Pfam" id="PF00294">
    <property type="entry name" value="PfkB"/>
    <property type="match status" value="1"/>
</dbReference>
<dbReference type="CDD" id="cd01172">
    <property type="entry name" value="RfaE_like"/>
    <property type="match status" value="1"/>
</dbReference>
<dbReference type="InterPro" id="IPR011611">
    <property type="entry name" value="PfkB_dom"/>
</dbReference>
<evidence type="ECO:0000313" key="5">
    <source>
        <dbReference type="Proteomes" id="UP001279681"/>
    </source>
</evidence>
<dbReference type="PANTHER" id="PTHR46969:SF1">
    <property type="entry name" value="BIFUNCTIONAL PROTEIN HLDE"/>
    <property type="match status" value="1"/>
</dbReference>
<accession>A0ABU4WB23</accession>
<evidence type="ECO:0000259" key="3">
    <source>
        <dbReference type="Pfam" id="PF00294"/>
    </source>
</evidence>
<reference evidence="5" key="1">
    <citation type="submission" date="2023-07" db="EMBL/GenBank/DDBJ databases">
        <authorList>
            <person name="Colorado M.A."/>
            <person name="Villamil L.M."/>
            <person name="Melo J.F."/>
            <person name="Rodriguez J.A."/>
            <person name="Ruiz R.Y."/>
        </authorList>
    </citation>
    <scope>NUCLEOTIDE SEQUENCE [LARGE SCALE GENOMIC DNA]</scope>
    <source>
        <strain evidence="5">C33</strain>
    </source>
</reference>
<keyword evidence="1" id="KW-0808">Transferase</keyword>
<keyword evidence="2 4" id="KW-0418">Kinase</keyword>
<dbReference type="InterPro" id="IPR011913">
    <property type="entry name" value="RfaE_dom_I"/>
</dbReference>
<protein>
    <submittedName>
        <fullName evidence="4">D-glycero-beta-D-manno-heptose-7-phosphate kinase</fullName>
    </submittedName>
</protein>
<feature type="domain" description="Carbohydrate kinase PfkB" evidence="3">
    <location>
        <begin position="17"/>
        <end position="311"/>
    </location>
</feature>
<dbReference type="Gene3D" id="3.40.1190.20">
    <property type="match status" value="1"/>
</dbReference>
<dbReference type="SUPFAM" id="SSF53613">
    <property type="entry name" value="Ribokinase-like"/>
    <property type="match status" value="1"/>
</dbReference>
<dbReference type="PANTHER" id="PTHR46969">
    <property type="entry name" value="BIFUNCTIONAL PROTEIN HLDE"/>
    <property type="match status" value="1"/>
</dbReference>
<evidence type="ECO:0000313" key="4">
    <source>
        <dbReference type="EMBL" id="MDX8336734.1"/>
    </source>
</evidence>
<gene>
    <name evidence="4" type="primary">rfaE1</name>
    <name evidence="4" type="ORF">RFV38_09560</name>
</gene>
<proteinExistence type="predicted"/>
<organism evidence="4 5">
    <name type="scientific">Candidatus Cetobacterium colombiensis</name>
    <dbReference type="NCBI Taxonomy" id="3073100"/>
    <lineage>
        <taxon>Bacteria</taxon>
        <taxon>Fusobacteriati</taxon>
        <taxon>Fusobacteriota</taxon>
        <taxon>Fusobacteriia</taxon>
        <taxon>Fusobacteriales</taxon>
        <taxon>Fusobacteriaceae</taxon>
        <taxon>Cetobacterium</taxon>
    </lineage>
</organism>
<name>A0ABU4WB23_9FUSO</name>
<dbReference type="EMBL" id="JAVIKH010000013">
    <property type="protein sequence ID" value="MDX8336734.1"/>
    <property type="molecule type" value="Genomic_DNA"/>
</dbReference>
<evidence type="ECO:0000256" key="1">
    <source>
        <dbReference type="ARBA" id="ARBA00022679"/>
    </source>
</evidence>
<dbReference type="Proteomes" id="UP001279681">
    <property type="component" value="Unassembled WGS sequence"/>
</dbReference>
<comment type="caution">
    <text evidence="4">The sequence shown here is derived from an EMBL/GenBank/DDBJ whole genome shotgun (WGS) entry which is preliminary data.</text>
</comment>
<evidence type="ECO:0000256" key="2">
    <source>
        <dbReference type="ARBA" id="ARBA00022777"/>
    </source>
</evidence>
<sequence>MEKIRLEEILKSFENLKVAVVGDMMLDDYLIGSVERISPEAPVPVVSIKEERFVLGGAANVVNNLSTLGAKAVCFGVVGEDFDGDRLIKELEKKSIETSGIVRSEDRPTIVKRRIIGGNQQLLRLDWEDARPIGENVEDLLLKHIEKQIDGLDAIILSDYDKGVLTPRVVKRIISLCKEKGIIVTVDPKPKNALNYVGATSMTPNRKEAIECLGKKTFDNIIEIGKELKEKLELNNLLLTRSEEGMSLFEGEEIINIPTYAKEVFDVTGAGDTVISVFTLASAAGVTLYEAAKIANTAAGVVVGKMGTSTVTTEEILDFYNRIYNEWK</sequence>
<dbReference type="NCBIfam" id="TIGR02198">
    <property type="entry name" value="rfaE_dom_I"/>
    <property type="match status" value="1"/>
</dbReference>